<sequence>MSICGKPKTPEWGKMSKPGRLVMKRYCLQESALPLGSGKIPVFWLRGSSDSLVHSRTDVTLHRVSPHVETIQPKVVEKIRLLKCKKTGPQHIEAAAVWATKGMPAIEAA</sequence>
<dbReference type="RefSeq" id="WP_353474815.1">
    <property type="nucleotide sequence ID" value="NZ_CP123385.1"/>
</dbReference>
<evidence type="ECO:0000313" key="1">
    <source>
        <dbReference type="EMBL" id="XCC95948.1"/>
    </source>
</evidence>
<name>A0AAU8AN97_9RHOB</name>
<gene>
    <name evidence="1" type="ORF">PVT71_14700</name>
</gene>
<reference evidence="1" key="1">
    <citation type="submission" date="2023-02" db="EMBL/GenBank/DDBJ databases">
        <title>Description and genomic characterization of Salipiger bruguierae sp. nov., isolated from the sediment of mangrove plant Bruguiera sexangula.</title>
        <authorList>
            <person name="Long M."/>
        </authorList>
    </citation>
    <scope>NUCLEOTIDE SEQUENCE</scope>
    <source>
        <strain evidence="1">H15</strain>
    </source>
</reference>
<protein>
    <submittedName>
        <fullName evidence="1">Uncharacterized protein</fullName>
    </submittedName>
</protein>
<dbReference type="EMBL" id="CP123385">
    <property type="protein sequence ID" value="XCC95948.1"/>
    <property type="molecule type" value="Genomic_DNA"/>
</dbReference>
<dbReference type="AlphaFoldDB" id="A0AAU8AN97"/>
<organism evidence="1">
    <name type="scientific">Alloyangia sp. H15</name>
    <dbReference type="NCBI Taxonomy" id="3029062"/>
    <lineage>
        <taxon>Bacteria</taxon>
        <taxon>Pseudomonadati</taxon>
        <taxon>Pseudomonadota</taxon>
        <taxon>Alphaproteobacteria</taxon>
        <taxon>Rhodobacterales</taxon>
        <taxon>Roseobacteraceae</taxon>
        <taxon>Alloyangia</taxon>
    </lineage>
</organism>
<proteinExistence type="predicted"/>
<accession>A0AAU8AN97</accession>